<sequence>MASCSGTGALGRRRTIDGAIAAGFRAPNAARPLSCSKSSHSLHTRPRSALCTGAGTKPQQREVRRPYSAQTTSLRPRVPSSQSMSNLRSSLPQRRAVPVRASAGPQRLSAVRRPERLGADPSSGMSEAKLEVYSDLWDAIIVQDEAYGKLLTKVKRAYDSYIHKLRAQKGLPVGMSKAARQAYDGLERGNSGVLQQRECIEEVSLDDSQAVQRHAVEPSLVSTPPLFPDRVRLSADIKRPDCVPRLNLNPRRATVESTNVVASVTCSTGSTIMEPAAMSSRVKSSAGFPGMTTSSRRWEDCFSIEKPLVNARRSWEQDGDDAARAAAYTSKRPPLPLPYIVPDPDRDAVLPSRDGQNVGLARSKLPCRRCVVDARWASTGVPHAAVCHCMGQSYPVPRDAIRVEVDPSSGGAIHWPPVLSAHSTRLDEVAEGWYHYCRRGVGPFLWNKSPFFIVAMVCVVVFGHALVFNAGSSDADAEKEPEEEEVEAAVDIALVIAATVVPILFMTGVLLGSYVSVRRHFQEMGRRLGQALQGTGYTAMVHSKRREKHSRAPDGLEQGCCSMGWLWIDFIPQTLNTSTRTADVAAPTGTAWMDPQSTAQNGVNSLQIARP</sequence>
<feature type="domain" description="Translin-associated factor X-interacting protein 1 N-terminal" evidence="4">
    <location>
        <begin position="122"/>
        <end position="168"/>
    </location>
</feature>
<gene>
    <name evidence="5" type="ORF">FOZ62_025208</name>
</gene>
<evidence type="ECO:0000313" key="5">
    <source>
        <dbReference type="EMBL" id="KAF4747591.1"/>
    </source>
</evidence>
<feature type="region of interest" description="Disordered" evidence="2">
    <location>
        <begin position="30"/>
        <end position="107"/>
    </location>
</feature>
<evidence type="ECO:0000256" key="1">
    <source>
        <dbReference type="ARBA" id="ARBA00023054"/>
    </source>
</evidence>
<evidence type="ECO:0000313" key="6">
    <source>
        <dbReference type="Proteomes" id="UP000574390"/>
    </source>
</evidence>
<feature type="compositionally biased region" description="Polar residues" evidence="2">
    <location>
        <begin position="595"/>
        <end position="611"/>
    </location>
</feature>
<feature type="region of interest" description="Disordered" evidence="2">
    <location>
        <begin position="589"/>
        <end position="611"/>
    </location>
</feature>
<organism evidence="5 6">
    <name type="scientific">Perkinsus olseni</name>
    <name type="common">Perkinsus atlanticus</name>
    <dbReference type="NCBI Taxonomy" id="32597"/>
    <lineage>
        <taxon>Eukaryota</taxon>
        <taxon>Sar</taxon>
        <taxon>Alveolata</taxon>
        <taxon>Perkinsozoa</taxon>
        <taxon>Perkinsea</taxon>
        <taxon>Perkinsida</taxon>
        <taxon>Perkinsidae</taxon>
        <taxon>Perkinsus</taxon>
    </lineage>
</organism>
<comment type="caution">
    <text evidence="5">The sequence shown here is derived from an EMBL/GenBank/DDBJ whole genome shotgun (WGS) entry which is preliminary data.</text>
</comment>
<dbReference type="InterPro" id="IPR032755">
    <property type="entry name" value="TSNAXIP1_N"/>
</dbReference>
<evidence type="ECO:0000256" key="3">
    <source>
        <dbReference type="SAM" id="Phobius"/>
    </source>
</evidence>
<accession>A0A7J6TRV9</accession>
<keyword evidence="3" id="KW-0472">Membrane</keyword>
<keyword evidence="3" id="KW-0812">Transmembrane</keyword>
<evidence type="ECO:0000259" key="4">
    <source>
        <dbReference type="Pfam" id="PF15739"/>
    </source>
</evidence>
<proteinExistence type="predicted"/>
<evidence type="ECO:0000256" key="2">
    <source>
        <dbReference type="SAM" id="MobiDB-lite"/>
    </source>
</evidence>
<keyword evidence="1" id="KW-0175">Coiled coil</keyword>
<dbReference type="Pfam" id="PF15739">
    <property type="entry name" value="TSNAXIP1_N"/>
    <property type="match status" value="1"/>
</dbReference>
<protein>
    <recommendedName>
        <fullName evidence="4">Translin-associated factor X-interacting protein 1 N-terminal domain-containing protein</fullName>
    </recommendedName>
</protein>
<dbReference type="Proteomes" id="UP000574390">
    <property type="component" value="Unassembled WGS sequence"/>
</dbReference>
<feature type="transmembrane region" description="Helical" evidence="3">
    <location>
        <begin position="451"/>
        <end position="472"/>
    </location>
</feature>
<keyword evidence="3" id="KW-1133">Transmembrane helix</keyword>
<feature type="compositionally biased region" description="Low complexity" evidence="2">
    <location>
        <begin position="80"/>
        <end position="90"/>
    </location>
</feature>
<name>A0A7J6TRV9_PEROL</name>
<dbReference type="AlphaFoldDB" id="A0A7J6TRV9"/>
<reference evidence="5 6" key="1">
    <citation type="submission" date="2020-04" db="EMBL/GenBank/DDBJ databases">
        <title>Perkinsus olseni comparative genomics.</title>
        <authorList>
            <person name="Bogema D.R."/>
        </authorList>
    </citation>
    <scope>NUCLEOTIDE SEQUENCE [LARGE SCALE GENOMIC DNA]</scope>
    <source>
        <strain evidence="5">ATCC PRA-205</strain>
    </source>
</reference>
<feature type="transmembrane region" description="Helical" evidence="3">
    <location>
        <begin position="492"/>
        <end position="517"/>
    </location>
</feature>
<dbReference type="EMBL" id="JABANM010005453">
    <property type="protein sequence ID" value="KAF4747591.1"/>
    <property type="molecule type" value="Genomic_DNA"/>
</dbReference>